<feature type="transmembrane region" description="Helical" evidence="8">
    <location>
        <begin position="75"/>
        <end position="95"/>
    </location>
</feature>
<evidence type="ECO:0000256" key="5">
    <source>
        <dbReference type="ARBA" id="ARBA00022989"/>
    </source>
</evidence>
<feature type="region of interest" description="Disordered" evidence="7">
    <location>
        <begin position="361"/>
        <end position="394"/>
    </location>
</feature>
<dbReference type="PANTHER" id="PTHR35578">
    <property type="entry name" value="PROLINE-RICH TRANSMEMBRANE PROTEIN 4-RELATED"/>
    <property type="match status" value="1"/>
</dbReference>
<dbReference type="EMBL" id="CAJFCJ010000020">
    <property type="protein sequence ID" value="CAD5124001.1"/>
    <property type="molecule type" value="Genomic_DNA"/>
</dbReference>
<keyword evidence="2" id="KW-0597">Phosphoprotein</keyword>
<feature type="transmembrane region" description="Helical" evidence="8">
    <location>
        <begin position="148"/>
        <end position="171"/>
    </location>
</feature>
<comment type="caution">
    <text evidence="10">The sequence shown here is derived from an EMBL/GenBank/DDBJ whole genome shotgun (WGS) entry which is preliminary data.</text>
</comment>
<dbReference type="PANTHER" id="PTHR35578:SF6">
    <property type="entry name" value="PROLINE-RICH TRANSMEMBRANE PROTEIN 4"/>
    <property type="match status" value="1"/>
</dbReference>
<evidence type="ECO:0000256" key="4">
    <source>
        <dbReference type="ARBA" id="ARBA00022729"/>
    </source>
</evidence>
<evidence type="ECO:0000256" key="7">
    <source>
        <dbReference type="SAM" id="MobiDB-lite"/>
    </source>
</evidence>
<feature type="compositionally biased region" description="Polar residues" evidence="7">
    <location>
        <begin position="282"/>
        <end position="297"/>
    </location>
</feature>
<feature type="transmembrane region" description="Helical" evidence="8">
    <location>
        <begin position="38"/>
        <end position="63"/>
    </location>
</feature>
<dbReference type="OrthoDB" id="10066605at2759"/>
<feature type="compositionally biased region" description="Basic and acidic residues" evidence="7">
    <location>
        <begin position="361"/>
        <end position="370"/>
    </location>
</feature>
<feature type="transmembrane region" description="Helical" evidence="8">
    <location>
        <begin position="177"/>
        <end position="199"/>
    </location>
</feature>
<evidence type="ECO:0000256" key="1">
    <source>
        <dbReference type="ARBA" id="ARBA00004141"/>
    </source>
</evidence>
<keyword evidence="3 8" id="KW-0812">Transmembrane</keyword>
<name>A0A7I8W818_9ANNE</name>
<reference evidence="10 11" key="1">
    <citation type="submission" date="2020-08" db="EMBL/GenBank/DDBJ databases">
        <authorList>
            <person name="Hejnol A."/>
        </authorList>
    </citation>
    <scope>NUCLEOTIDE SEQUENCE [LARGE SCALE GENOMIC DNA]</scope>
</reference>
<keyword evidence="4" id="KW-0732">Signal</keyword>
<protein>
    <recommendedName>
        <fullName evidence="9">Proline-rich transmembrane protein 3/4 domain-containing protein</fullName>
    </recommendedName>
</protein>
<keyword evidence="6 8" id="KW-0472">Membrane</keyword>
<keyword evidence="5 8" id="KW-1133">Transmembrane helix</keyword>
<dbReference type="InterPro" id="IPR059081">
    <property type="entry name" value="PRRT3-4"/>
</dbReference>
<dbReference type="AlphaFoldDB" id="A0A7I8W818"/>
<proteinExistence type="predicted"/>
<gene>
    <name evidence="10" type="ORF">DGYR_LOCUS11611</name>
</gene>
<feature type="transmembrane region" description="Helical" evidence="8">
    <location>
        <begin position="426"/>
        <end position="450"/>
    </location>
</feature>
<keyword evidence="11" id="KW-1185">Reference proteome</keyword>
<evidence type="ECO:0000313" key="10">
    <source>
        <dbReference type="EMBL" id="CAD5124001.1"/>
    </source>
</evidence>
<feature type="region of interest" description="Disordered" evidence="7">
    <location>
        <begin position="274"/>
        <end position="300"/>
    </location>
</feature>
<evidence type="ECO:0000256" key="8">
    <source>
        <dbReference type="SAM" id="Phobius"/>
    </source>
</evidence>
<feature type="domain" description="Proline-rich transmembrane protein 3/4" evidence="9">
    <location>
        <begin position="22"/>
        <end position="217"/>
    </location>
</feature>
<dbReference type="Pfam" id="PF25987">
    <property type="entry name" value="PRRT3"/>
    <property type="match status" value="2"/>
</dbReference>
<evidence type="ECO:0000256" key="2">
    <source>
        <dbReference type="ARBA" id="ARBA00022553"/>
    </source>
</evidence>
<accession>A0A7I8W818</accession>
<comment type="subcellular location">
    <subcellularLocation>
        <location evidence="1">Membrane</location>
        <topology evidence="1">Multi-pass membrane protein</topology>
    </subcellularLocation>
</comment>
<feature type="transmembrane region" description="Helical" evidence="8">
    <location>
        <begin position="107"/>
        <end position="127"/>
    </location>
</feature>
<evidence type="ECO:0000256" key="6">
    <source>
        <dbReference type="ARBA" id="ARBA00023136"/>
    </source>
</evidence>
<dbReference type="Proteomes" id="UP000549394">
    <property type="component" value="Unassembled WGS sequence"/>
</dbReference>
<organism evidence="10 11">
    <name type="scientific">Dimorphilus gyrociliatus</name>
    <dbReference type="NCBI Taxonomy" id="2664684"/>
    <lineage>
        <taxon>Eukaryota</taxon>
        <taxon>Metazoa</taxon>
        <taxon>Spiralia</taxon>
        <taxon>Lophotrochozoa</taxon>
        <taxon>Annelida</taxon>
        <taxon>Polychaeta</taxon>
        <taxon>Polychaeta incertae sedis</taxon>
        <taxon>Dinophilidae</taxon>
        <taxon>Dimorphilus</taxon>
    </lineage>
</organism>
<feature type="domain" description="Proline-rich transmembrane protein 3/4" evidence="9">
    <location>
        <begin position="426"/>
        <end position="469"/>
    </location>
</feature>
<dbReference type="InterPro" id="IPR052836">
    <property type="entry name" value="PRRT_domain-containing"/>
</dbReference>
<evidence type="ECO:0000313" key="11">
    <source>
        <dbReference type="Proteomes" id="UP000549394"/>
    </source>
</evidence>
<sequence length="469" mass="53907">MARIRRLGAKENTTLHPDFFLIPEPTPDWKSAKDEWKWAWHLHCYGFTFLFMMLSFHTALSLVALRRRIKSHCRYVALNSLLLLLGLSRAVYLLFERYESLQTFPTPLSRLLFGVAFPCLTSSYSLIQLVVMRVTKVPTSNEKRMRSYRILAFVITSHFSVVVVVDVTVAYKNSLKLLLLICQAVFITWGLVLSFTFIYSSFRLTQFSSEAHKVLRQLAYYQKNRKNGKRTQIFQRVAKPRLNESSMVPSSEEDDMDSYLRQFGEDIIRKRHSNKKGRVNKCDSNLSTSGDCQDSSRPPSPKVLFRNSTCVVELQDITVEEGGSRTSLIRTERGISNPAFSNGHDQSEVQVLLTDCEDERHISDNRHETADDSGYSADGELNEGQLSDVDETRETPEYTLNNSERTISLQRVKQGRILKTVLKSSYAATLCTFLACILRLYGMFGVYGVLSNEHKPEPWPWFVYQTFCR</sequence>
<evidence type="ECO:0000256" key="3">
    <source>
        <dbReference type="ARBA" id="ARBA00022692"/>
    </source>
</evidence>
<evidence type="ECO:0000259" key="9">
    <source>
        <dbReference type="Pfam" id="PF25987"/>
    </source>
</evidence>